<feature type="coiled-coil region" evidence="6">
    <location>
        <begin position="937"/>
        <end position="978"/>
    </location>
</feature>
<dbReference type="SUPFAM" id="SSF143575">
    <property type="entry name" value="GAS2 domain-like"/>
    <property type="match status" value="1"/>
</dbReference>
<dbReference type="InterPro" id="IPR011992">
    <property type="entry name" value="EF-hand-dom_pair"/>
</dbReference>
<dbReference type="CDD" id="cd00176">
    <property type="entry name" value="SPEC"/>
    <property type="match status" value="10"/>
</dbReference>
<evidence type="ECO:0000256" key="2">
    <source>
        <dbReference type="ARBA" id="ARBA00022490"/>
    </source>
</evidence>
<dbReference type="PANTHER" id="PTHR23169:SF24">
    <property type="entry name" value="DYSTONIN"/>
    <property type="match status" value="1"/>
</dbReference>
<dbReference type="FunFam" id="1.20.58.60:FF:000014">
    <property type="entry name" value="microtubule-actin cross-linking factor 1"/>
    <property type="match status" value="1"/>
</dbReference>
<dbReference type="GeneTree" id="ENSGT00940000155008"/>
<dbReference type="SMART" id="SM00054">
    <property type="entry name" value="EFh"/>
    <property type="match status" value="2"/>
</dbReference>
<keyword evidence="6" id="KW-0175">Coiled coil</keyword>
<feature type="domain" description="GAR" evidence="9">
    <location>
        <begin position="1906"/>
        <end position="1986"/>
    </location>
</feature>
<dbReference type="Pfam" id="PF02187">
    <property type="entry name" value="GAS2"/>
    <property type="match status" value="1"/>
</dbReference>
<feature type="domain" description="EF-hand" evidence="8">
    <location>
        <begin position="1830"/>
        <end position="1865"/>
    </location>
</feature>
<protein>
    <recommendedName>
        <fullName evidence="12">Dystonin</fullName>
    </recommendedName>
</protein>
<reference evidence="10" key="1">
    <citation type="submission" date="2025-08" db="UniProtKB">
        <authorList>
            <consortium name="Ensembl"/>
        </authorList>
    </citation>
    <scope>IDENTIFICATION</scope>
</reference>
<evidence type="ECO:0000256" key="5">
    <source>
        <dbReference type="ARBA" id="ARBA00023212"/>
    </source>
</evidence>
<feature type="coiled-coil region" evidence="6">
    <location>
        <begin position="1080"/>
        <end position="1118"/>
    </location>
</feature>
<reference evidence="10" key="2">
    <citation type="submission" date="2025-09" db="UniProtKB">
        <authorList>
            <consortium name="Ensembl"/>
        </authorList>
    </citation>
    <scope>IDENTIFICATION</scope>
</reference>
<feature type="coiled-coil region" evidence="6">
    <location>
        <begin position="389"/>
        <end position="416"/>
    </location>
</feature>
<keyword evidence="11" id="KW-1185">Reference proteome</keyword>
<dbReference type="Proteomes" id="UP000694406">
    <property type="component" value="Unplaced"/>
</dbReference>
<feature type="coiled-coil region" evidence="6">
    <location>
        <begin position="828"/>
        <end position="855"/>
    </location>
</feature>
<feature type="domain" description="EF-hand" evidence="8">
    <location>
        <begin position="1866"/>
        <end position="1901"/>
    </location>
</feature>
<name>A0A8C5S6G1_LATLA</name>
<dbReference type="PROSITE" id="PS51460">
    <property type="entry name" value="GAR"/>
    <property type="match status" value="1"/>
</dbReference>
<dbReference type="Ensembl" id="ENSLLTT00000013830.1">
    <property type="protein sequence ID" value="ENSLLTP00000013319.1"/>
    <property type="gene ID" value="ENSLLTG00000010140.1"/>
</dbReference>
<keyword evidence="2" id="KW-0963">Cytoplasm</keyword>
<dbReference type="GO" id="GO:0005882">
    <property type="term" value="C:intermediate filament"/>
    <property type="evidence" value="ECO:0007669"/>
    <property type="project" value="TreeGrafter"/>
</dbReference>
<keyword evidence="4" id="KW-0106">Calcium</keyword>
<dbReference type="FunFam" id="1.20.58.60:FF:000016">
    <property type="entry name" value="Microtubule-actin cross-linking factor 1"/>
    <property type="match status" value="1"/>
</dbReference>
<dbReference type="SUPFAM" id="SSF47473">
    <property type="entry name" value="EF-hand"/>
    <property type="match status" value="1"/>
</dbReference>
<comment type="subcellular location">
    <subcellularLocation>
        <location evidence="1">Cytoplasm</location>
        <location evidence="1">Cytoskeleton</location>
    </subcellularLocation>
</comment>
<dbReference type="Gene3D" id="1.10.238.10">
    <property type="entry name" value="EF-hand"/>
    <property type="match status" value="1"/>
</dbReference>
<evidence type="ECO:0000313" key="11">
    <source>
        <dbReference type="Proteomes" id="UP000694406"/>
    </source>
</evidence>
<dbReference type="FunFam" id="1.20.58.60:FF:000022">
    <property type="entry name" value="Microtubule-actin cross-linking factor 1"/>
    <property type="match status" value="1"/>
</dbReference>
<evidence type="ECO:0000259" key="9">
    <source>
        <dbReference type="PROSITE" id="PS51460"/>
    </source>
</evidence>
<dbReference type="GO" id="GO:0005925">
    <property type="term" value="C:focal adhesion"/>
    <property type="evidence" value="ECO:0007669"/>
    <property type="project" value="TreeGrafter"/>
</dbReference>
<dbReference type="FunFam" id="1.20.58.60:FF:000008">
    <property type="entry name" value="microtubule-actin cross-linking factor 1"/>
    <property type="match status" value="2"/>
</dbReference>
<evidence type="ECO:0000256" key="1">
    <source>
        <dbReference type="ARBA" id="ARBA00004245"/>
    </source>
</evidence>
<evidence type="ECO:0008006" key="12">
    <source>
        <dbReference type="Google" id="ProtNLM"/>
    </source>
</evidence>
<dbReference type="InterPro" id="IPR036534">
    <property type="entry name" value="GAR_dom_sf"/>
</dbReference>
<dbReference type="GO" id="GO:0045104">
    <property type="term" value="P:intermediate filament cytoskeleton organization"/>
    <property type="evidence" value="ECO:0007669"/>
    <property type="project" value="InterPro"/>
</dbReference>
<feature type="compositionally biased region" description="Low complexity" evidence="7">
    <location>
        <begin position="2094"/>
        <end position="2108"/>
    </location>
</feature>
<dbReference type="SMART" id="SM00150">
    <property type="entry name" value="SPEC"/>
    <property type="match status" value="16"/>
</dbReference>
<dbReference type="InterPro" id="IPR002017">
    <property type="entry name" value="Spectrin_repeat"/>
</dbReference>
<evidence type="ECO:0000259" key="8">
    <source>
        <dbReference type="PROSITE" id="PS50222"/>
    </source>
</evidence>
<evidence type="ECO:0000313" key="10">
    <source>
        <dbReference type="Ensembl" id="ENSLLTP00000013319.1"/>
    </source>
</evidence>
<dbReference type="InterPro" id="IPR003108">
    <property type="entry name" value="GAR_dom"/>
</dbReference>
<dbReference type="PROSITE" id="PS00018">
    <property type="entry name" value="EF_HAND_1"/>
    <property type="match status" value="2"/>
</dbReference>
<feature type="compositionally biased region" description="Low complexity" evidence="7">
    <location>
        <begin position="2022"/>
        <end position="2031"/>
    </location>
</feature>
<dbReference type="CDD" id="cd00051">
    <property type="entry name" value="EFh"/>
    <property type="match status" value="1"/>
</dbReference>
<dbReference type="SMART" id="SM00243">
    <property type="entry name" value="GAS2"/>
    <property type="match status" value="1"/>
</dbReference>
<dbReference type="FunFam" id="3.30.920.20:FF:000001">
    <property type="entry name" value="Microtubule-actin cross-linking factor 1"/>
    <property type="match status" value="1"/>
</dbReference>
<dbReference type="FunFam" id="1.20.58.60:FF:000001">
    <property type="entry name" value="Microtubule-actin cross-linking factor 1"/>
    <property type="match status" value="3"/>
</dbReference>
<evidence type="ECO:0000256" key="6">
    <source>
        <dbReference type="SAM" id="Coils"/>
    </source>
</evidence>
<dbReference type="InterPro" id="IPR018247">
    <property type="entry name" value="EF_Hand_1_Ca_BS"/>
</dbReference>
<dbReference type="PANTHER" id="PTHR23169">
    <property type="entry name" value="ENVOPLAKIN"/>
    <property type="match status" value="1"/>
</dbReference>
<sequence>MDCCQTESQGNGFEANIQKSLRKQRGRKHSLSLGKGNSIEKKLRLTFLSSSSCHKTIISWQFNFLLCCFQLLQRLLDDRKPTIELIKREGEKIAESAEPADKEKILKQLSLLDTRWAALLDKAEMRHRQLEGISTVAQQFHETLEPLVEWLATTEKKLSNSEPIGTQASKLQQQISQHKTIEEDITTHNKNLRQAVNIGQILNSLCSREDKEMVQEKLDSSEGRYIEVQEKSRSRAELLKQAYCNAQIFGEDEVELMNWLNEVHEKLSKLGVQDYNTDLLENQHAEMLVLQEEINIRKDNVDEAIQNGLLLLKQTTGDEIVVIQDKLEGIKARYKDITNLSSEVFKTLEEALQLSGQLQSAHKELCSWLDKVEAELLSYNSQDPKGKELSETQERQKELKKEVKDKKSLLDNLNEISSALLELVPWRAREGIDKMVREDNERYRLMNDTLNQKVEEIDAAILRSQQFDQAANNELAWIEKTEKKLISLGDIRLERDQTFAQLQIQKGFTMEILKHKDTIEELVSSGDEIMKTCTEEEKQIMKNKLGTLLHKYDTLCQMNSKRNLQLERAQSLVSQFWETYEEIWPWLTETETIISQLPAPALEYETLRQQQEEHRQLRELIAEHKPHIDKMNKTGPQLLELSPQEGFLIQEKYVAADALYSQIKEDVKKRAQTLDEAISQSTQFYDKIDSTIENLDRIAERLRQPPSISAEVEKIKEQISENKNVSVDLEKLQPVYETLKLRGEEMIARSEGADKDISAKVVQDKLDQMVFIWEDIHALAEEREAKLLDVMELAEKFWCDHMALIATIKDTQDFIRELEGAGIDPSVVKQQQEAAESIKEEIDGLQEELDAVVNLGSELIAACGEPDKPLVNKSIDELSSIWDGLNKAWKERVDKLEEAMQAAVQYQDGLQAMFDWVDIAGSKLTSMSPVGTDLETVKQQTEELKQFKKEAYQQQIEMERLNHQAELLLKKVTEESEKHTVQDPLSELKLLWECLEDKIVSRQHKLEGALLALGQFQHALDELLTWLTHTEDLLNEQRPVGGDPKAIEIELAKHHILKNDVLAHQSTVETVKKAGNDLIQSSAVEEASNLQSKLELLNQRWQNVLEKTEKRKQQLDSALIQAQGFHGDIEDLQQWLTETERHLLASKPVGGLPETAREQLNTHMELCVAFEAKEETYRCLMQKGLQMLARCPESMETNVEQDINNLKEKWESVETKLNERKIKLEEALSLAVEFHNSLQDFINWLTQAEQTLTMASRPSLILDTVLFQIDEHKVFANEVNAHRDQIIQLDKTGTHLKYFSQKQDVVLIKNLLISVQSRWEKVVQRLVERGRALDDARKRAKQFHEAWIKLTEWLDDSEKTLDAELEIANDPDKIKMQLAQHKEFQKSLGAKHSVYDTTNRSGRSLKEKTSLTDDSLKLDNMLSELRDKWDTVCGKSVERQNKLEEALLFSGQFTDALQALIDWLYKVEPQLAEDQPVHGDIDLVMNLIDNHKGFQKELGKRTSSVQALKRSARELIEGSRDDSSWVKVQMQELGTRWETVCTLSVSKQTRLEQALHQAEEFHSIVHVLLEWLAEAEQTLRFHGILPDDEEALRMLIDQHREFMKKLDEKKIELSKATDMGEAILAICHPDSITTIKHWITIIRARFEEVTWAKQHQQRLAGALAALIANQELLEALLSWLQWAETTLTEKDKEVIPQEIDDVKALIAEHQTFMEEMTRKQPDVDKVTKTHKRKAAETSPIQSHIPVLDKGKGGRKCSPIPSIYPSGAQTQIETKNPRINLLLSKWQQVWLLALERRRKLNDALDRLEELREFANFDFDIWRKKYMRWMNHKKSRVMDFFRRIDKDQDGKITRQEFIDGILSSKFPTSRLEMSAVADIFDRDGDGYIDYYEFVAALHPNKDAYKPLTDADKIEDEVTRQVAKCKCAKRFQVEQIGENKYRLVFFSSAQFGDSQQLRLVRILRSTVMVRVGGGWMALDEFLVKNDPCRAKGRTNMELREKFMLADGPSQSMAAFRSRGRRSRPSSRGASPNRSMSVSNQPAQGTPVSALAANLIYITIIFIQVCDKAFFRSSLILLCSTNHGCLSSCLAETRKTSSRPGSRAGSKAGSRASSRRGSDASDFDISEIQSVCSDMSETVHTPIRPTSRPNSRSASGKPSKIPTPQKRLLVRKLDKSSKR</sequence>
<dbReference type="InterPro" id="IPR018159">
    <property type="entry name" value="Spectrin/alpha-actinin"/>
</dbReference>
<dbReference type="GO" id="GO:0005886">
    <property type="term" value="C:plasma membrane"/>
    <property type="evidence" value="ECO:0007669"/>
    <property type="project" value="UniProtKB-SubCell"/>
</dbReference>
<feature type="compositionally biased region" description="Polar residues" evidence="7">
    <location>
        <begin position="2143"/>
        <end position="2152"/>
    </location>
</feature>
<feature type="region of interest" description="Disordered" evidence="7">
    <location>
        <begin position="2007"/>
        <end position="2040"/>
    </location>
</feature>
<dbReference type="Gene3D" id="1.20.58.60">
    <property type="match status" value="15"/>
</dbReference>
<dbReference type="FunFam" id="1.20.58.60:FF:000012">
    <property type="entry name" value="Microtubule-actin cross-linking factor 1"/>
    <property type="match status" value="1"/>
</dbReference>
<dbReference type="GO" id="GO:0030056">
    <property type="term" value="C:hemidesmosome"/>
    <property type="evidence" value="ECO:0007669"/>
    <property type="project" value="TreeGrafter"/>
</dbReference>
<dbReference type="GO" id="GO:0008017">
    <property type="term" value="F:microtubule binding"/>
    <property type="evidence" value="ECO:0007669"/>
    <property type="project" value="InterPro"/>
</dbReference>
<dbReference type="FunFam" id="1.10.238.10:FF:000013">
    <property type="entry name" value="Microtubule-actin cross-linking factor 1"/>
    <property type="match status" value="1"/>
</dbReference>
<dbReference type="GO" id="GO:0005198">
    <property type="term" value="F:structural molecule activity"/>
    <property type="evidence" value="ECO:0007669"/>
    <property type="project" value="TreeGrafter"/>
</dbReference>
<dbReference type="FunFam" id="1.20.58.60:FF:000122">
    <property type="entry name" value="dystonin isoform X1"/>
    <property type="match status" value="1"/>
</dbReference>
<feature type="region of interest" description="Disordered" evidence="7">
    <location>
        <begin position="2088"/>
        <end position="2175"/>
    </location>
</feature>
<dbReference type="FunFam" id="1.20.58.60:FF:000025">
    <property type="entry name" value="microtubule-actin cross-linking factor 1"/>
    <property type="match status" value="1"/>
</dbReference>
<dbReference type="GO" id="GO:0031581">
    <property type="term" value="P:hemidesmosome assembly"/>
    <property type="evidence" value="ECO:0007669"/>
    <property type="project" value="TreeGrafter"/>
</dbReference>
<proteinExistence type="predicted"/>
<keyword evidence="3" id="KW-0479">Metal-binding</keyword>
<organism evidence="10 11">
    <name type="scientific">Laticauda laticaudata</name>
    <name type="common">Blue-ringed sea krait</name>
    <name type="synonym">Blue-lipped sea krait</name>
    <dbReference type="NCBI Taxonomy" id="8630"/>
    <lineage>
        <taxon>Eukaryota</taxon>
        <taxon>Metazoa</taxon>
        <taxon>Chordata</taxon>
        <taxon>Craniata</taxon>
        <taxon>Vertebrata</taxon>
        <taxon>Euteleostomi</taxon>
        <taxon>Lepidosauria</taxon>
        <taxon>Squamata</taxon>
        <taxon>Bifurcata</taxon>
        <taxon>Unidentata</taxon>
        <taxon>Episquamata</taxon>
        <taxon>Toxicofera</taxon>
        <taxon>Serpentes</taxon>
        <taxon>Colubroidea</taxon>
        <taxon>Elapidae</taxon>
        <taxon>Laticaudinae</taxon>
        <taxon>Laticauda</taxon>
    </lineage>
</organism>
<dbReference type="SUPFAM" id="SSF46966">
    <property type="entry name" value="Spectrin repeat"/>
    <property type="match status" value="13"/>
</dbReference>
<dbReference type="GO" id="GO:0005737">
    <property type="term" value="C:cytoplasm"/>
    <property type="evidence" value="ECO:0007669"/>
    <property type="project" value="TreeGrafter"/>
</dbReference>
<evidence type="ECO:0000256" key="7">
    <source>
        <dbReference type="SAM" id="MobiDB-lite"/>
    </source>
</evidence>
<keyword evidence="5" id="KW-0206">Cytoskeleton</keyword>
<dbReference type="PROSITE" id="PS50222">
    <property type="entry name" value="EF_HAND_2"/>
    <property type="match status" value="2"/>
</dbReference>
<evidence type="ECO:0000256" key="3">
    <source>
        <dbReference type="ARBA" id="ARBA00022723"/>
    </source>
</evidence>
<dbReference type="InterPro" id="IPR043197">
    <property type="entry name" value="Plakin"/>
</dbReference>
<dbReference type="GO" id="GO:0005509">
    <property type="term" value="F:calcium ion binding"/>
    <property type="evidence" value="ECO:0007669"/>
    <property type="project" value="InterPro"/>
</dbReference>
<evidence type="ECO:0000256" key="4">
    <source>
        <dbReference type="ARBA" id="ARBA00022837"/>
    </source>
</evidence>
<feature type="compositionally biased region" description="Polar residues" evidence="7">
    <location>
        <begin position="2123"/>
        <end position="2135"/>
    </location>
</feature>
<dbReference type="Gene3D" id="3.30.920.20">
    <property type="entry name" value="Gas2-like domain"/>
    <property type="match status" value="1"/>
</dbReference>
<dbReference type="InterPro" id="IPR002048">
    <property type="entry name" value="EF_hand_dom"/>
</dbReference>
<dbReference type="Pfam" id="PF13499">
    <property type="entry name" value="EF-hand_7"/>
    <property type="match status" value="1"/>
</dbReference>
<dbReference type="Pfam" id="PF00435">
    <property type="entry name" value="Spectrin"/>
    <property type="match status" value="12"/>
</dbReference>
<dbReference type="FunFam" id="1.20.58.60:FF:000077">
    <property type="entry name" value="dystonin isoform X1"/>
    <property type="match status" value="1"/>
</dbReference>
<accession>A0A8C5S6G1</accession>
<dbReference type="GO" id="GO:0042060">
    <property type="term" value="P:wound healing"/>
    <property type="evidence" value="ECO:0007669"/>
    <property type="project" value="TreeGrafter"/>
</dbReference>